<reference evidence="1 3" key="1">
    <citation type="submission" date="2015-02" db="EMBL/GenBank/DDBJ databases">
        <authorList>
            <person name="Chooi Y.-H."/>
        </authorList>
    </citation>
    <scope>NUCLEOTIDE SEQUENCE [LARGE SCALE GENOMIC DNA]</scope>
    <source>
        <strain evidence="1">E3</strain>
    </source>
</reference>
<accession>A0A0G4ISP1</accession>
<proteinExistence type="predicted"/>
<dbReference type="EMBL" id="OVEO01000003">
    <property type="protein sequence ID" value="SPQ95182.1"/>
    <property type="molecule type" value="Genomic_DNA"/>
</dbReference>
<gene>
    <name evidence="1" type="ORF">PBRA_006356</name>
    <name evidence="2" type="ORF">PLBR_LOCUS2397</name>
</gene>
<name>A0A0G4ISP1_PLABS</name>
<dbReference type="Proteomes" id="UP000290189">
    <property type="component" value="Unassembled WGS sequence"/>
</dbReference>
<sequence>MARRRVVVVTGRAGVGKTTIGRRLAARLSPCMFLDTDTCTEDVVRAGLVLAGRSPRDRDSPTYKQTFRDSVYRTVFAIANDNPNLDCVIVGPFTQELHDKDWAETLEHMLDASVQVVYVRCPDNDVLKARIRARANPRDEFKLDNWEAHITKGGAEVQPACRYVEVSTLDAEETAVDDLAAMFNAGV</sequence>
<evidence type="ECO:0000313" key="3">
    <source>
        <dbReference type="Proteomes" id="UP000039324"/>
    </source>
</evidence>
<organism evidence="1 3">
    <name type="scientific">Plasmodiophora brassicae</name>
    <name type="common">Clubroot disease agent</name>
    <dbReference type="NCBI Taxonomy" id="37360"/>
    <lineage>
        <taxon>Eukaryota</taxon>
        <taxon>Sar</taxon>
        <taxon>Rhizaria</taxon>
        <taxon>Endomyxa</taxon>
        <taxon>Phytomyxea</taxon>
        <taxon>Plasmodiophorida</taxon>
        <taxon>Plasmodiophoridae</taxon>
        <taxon>Plasmodiophora</taxon>
    </lineage>
</organism>
<evidence type="ECO:0000313" key="4">
    <source>
        <dbReference type="Proteomes" id="UP000290189"/>
    </source>
</evidence>
<dbReference type="Pfam" id="PF13671">
    <property type="entry name" value="AAA_33"/>
    <property type="match status" value="1"/>
</dbReference>
<dbReference type="EMBL" id="CDSF01000083">
    <property type="protein sequence ID" value="CEO98242.1"/>
    <property type="molecule type" value="Genomic_DNA"/>
</dbReference>
<protein>
    <submittedName>
        <fullName evidence="1">Uncharacterized protein</fullName>
    </submittedName>
</protein>
<evidence type="ECO:0000313" key="1">
    <source>
        <dbReference type="EMBL" id="CEO98242.1"/>
    </source>
</evidence>
<dbReference type="InterPro" id="IPR027417">
    <property type="entry name" value="P-loop_NTPase"/>
</dbReference>
<dbReference type="Proteomes" id="UP000039324">
    <property type="component" value="Unassembled WGS sequence"/>
</dbReference>
<dbReference type="AlphaFoldDB" id="A0A0G4ISP1"/>
<keyword evidence="3" id="KW-1185">Reference proteome</keyword>
<keyword evidence="2" id="KW-0496">Mitochondrion</keyword>
<evidence type="ECO:0000313" key="2">
    <source>
        <dbReference type="EMBL" id="SPQ95182.1"/>
    </source>
</evidence>
<geneLocation type="mitochondrion" evidence="2"/>
<reference evidence="2 4" key="2">
    <citation type="submission" date="2018-03" db="EMBL/GenBank/DDBJ databases">
        <authorList>
            <person name="Fogelqvist J."/>
        </authorList>
    </citation>
    <scope>NUCLEOTIDE SEQUENCE [LARGE SCALE GENOMIC DNA]</scope>
</reference>
<dbReference type="SUPFAM" id="SSF52540">
    <property type="entry name" value="P-loop containing nucleoside triphosphate hydrolases"/>
    <property type="match status" value="1"/>
</dbReference>
<dbReference type="Gene3D" id="3.40.50.300">
    <property type="entry name" value="P-loop containing nucleotide triphosphate hydrolases"/>
    <property type="match status" value="1"/>
</dbReference>